<reference evidence="5 6" key="1">
    <citation type="journal article" date="2018" name="Int. J. Syst. Bacteriol.">
        <title>Oceaniradius stylonemae gen. nov., sp. nov., isolated from a red alga, Stylonema cornu-cervi.</title>
        <authorList>
            <person name="Jeong S."/>
        </authorList>
    </citation>
    <scope>NUCLEOTIDE SEQUENCE [LARGE SCALE GENOMIC DNA]</scope>
    <source>
        <strain evidence="5 6">StC1</strain>
    </source>
</reference>
<dbReference type="PROSITE" id="PS01124">
    <property type="entry name" value="HTH_ARAC_FAMILY_2"/>
    <property type="match status" value="1"/>
</dbReference>
<evidence type="ECO:0000256" key="3">
    <source>
        <dbReference type="ARBA" id="ARBA00023163"/>
    </source>
</evidence>
<gene>
    <name evidence="5" type="ORF">DEM25_015370</name>
</gene>
<keyword evidence="2" id="KW-0238">DNA-binding</keyword>
<dbReference type="SUPFAM" id="SSF46689">
    <property type="entry name" value="Homeodomain-like"/>
    <property type="match status" value="2"/>
</dbReference>
<keyword evidence="6" id="KW-1185">Reference proteome</keyword>
<evidence type="ECO:0000313" key="6">
    <source>
        <dbReference type="Proteomes" id="UP000246132"/>
    </source>
</evidence>
<evidence type="ECO:0000256" key="2">
    <source>
        <dbReference type="ARBA" id="ARBA00023125"/>
    </source>
</evidence>
<keyword evidence="3" id="KW-0804">Transcription</keyword>
<dbReference type="AlphaFoldDB" id="A0A3A8A9B7"/>
<dbReference type="Proteomes" id="UP000246132">
    <property type="component" value="Unassembled WGS sequence"/>
</dbReference>
<evidence type="ECO:0000256" key="1">
    <source>
        <dbReference type="ARBA" id="ARBA00023015"/>
    </source>
</evidence>
<comment type="caution">
    <text evidence="5">The sequence shown here is derived from an EMBL/GenBank/DDBJ whole genome shotgun (WGS) entry which is preliminary data.</text>
</comment>
<evidence type="ECO:0000259" key="4">
    <source>
        <dbReference type="PROSITE" id="PS01124"/>
    </source>
</evidence>
<dbReference type="Pfam" id="PF12833">
    <property type="entry name" value="HTH_18"/>
    <property type="match status" value="1"/>
</dbReference>
<organism evidence="5 6">
    <name type="scientific">Oceaniradius stylonematis</name>
    <dbReference type="NCBI Taxonomy" id="2184161"/>
    <lineage>
        <taxon>Bacteria</taxon>
        <taxon>Pseudomonadati</taxon>
        <taxon>Pseudomonadota</taxon>
        <taxon>Alphaproteobacteria</taxon>
        <taxon>Hyphomicrobiales</taxon>
        <taxon>Ahrensiaceae</taxon>
        <taxon>Oceaniradius</taxon>
    </lineage>
</organism>
<protein>
    <submittedName>
        <fullName evidence="5">AraC family transcriptional regulator</fullName>
    </submittedName>
</protein>
<dbReference type="PANTHER" id="PTHR46796:SF12">
    <property type="entry name" value="HTH-TYPE DNA-BINDING TRANSCRIPTIONAL ACTIVATOR EUTR"/>
    <property type="match status" value="1"/>
</dbReference>
<dbReference type="InterPro" id="IPR018062">
    <property type="entry name" value="HTH_AraC-typ_CS"/>
</dbReference>
<dbReference type="GO" id="GO:0043565">
    <property type="term" value="F:sequence-specific DNA binding"/>
    <property type="evidence" value="ECO:0007669"/>
    <property type="project" value="InterPro"/>
</dbReference>
<name>A0A3A8A9B7_9HYPH</name>
<dbReference type="OrthoDB" id="7285481at2"/>
<accession>A0A3A8A9B7</accession>
<sequence>MEQTTGSDGLLAAHGVLRTNDLDAARHAVAGRFCDHRLTLTAGHSVSVRHNHVGGQHISLNVLGYGGDVAIDPGMLGDFYLLQIPLTGEALIAHRGEEVCASPERASILNPDRPTRMRWRADCRKLLVQIEERFLHSVAEDAAGAALPGPVRFDPAVDLRGRPGRRLRALALTMAQAVDAGRLYTGKPGLREMAAERELARQLLALQPSNVSHMVRADTGAARPVHLRRAVEFIHSHYAEPIGLDDIAARAGVHPRNLQIGFKRAFGRSPISYLRDVRLDAARYHLSARQNRDSVTETAFACGFSHLGRFSRDYRARFGQLPSQG</sequence>
<dbReference type="SMART" id="SM00342">
    <property type="entry name" value="HTH_ARAC"/>
    <property type="match status" value="1"/>
</dbReference>
<keyword evidence="1" id="KW-0805">Transcription regulation</keyword>
<dbReference type="PROSITE" id="PS00041">
    <property type="entry name" value="HTH_ARAC_FAMILY_1"/>
    <property type="match status" value="1"/>
</dbReference>
<dbReference type="InterPro" id="IPR009057">
    <property type="entry name" value="Homeodomain-like_sf"/>
</dbReference>
<dbReference type="Pfam" id="PF14525">
    <property type="entry name" value="AraC_binding_2"/>
    <property type="match status" value="1"/>
</dbReference>
<evidence type="ECO:0000313" key="5">
    <source>
        <dbReference type="EMBL" id="RKF05938.1"/>
    </source>
</evidence>
<dbReference type="InterPro" id="IPR050204">
    <property type="entry name" value="AraC_XylS_family_regulators"/>
</dbReference>
<proteinExistence type="predicted"/>
<dbReference type="GO" id="GO:0003700">
    <property type="term" value="F:DNA-binding transcription factor activity"/>
    <property type="evidence" value="ECO:0007669"/>
    <property type="project" value="InterPro"/>
</dbReference>
<feature type="domain" description="HTH araC/xylS-type" evidence="4">
    <location>
        <begin position="228"/>
        <end position="325"/>
    </location>
</feature>
<dbReference type="InterPro" id="IPR018060">
    <property type="entry name" value="HTH_AraC"/>
</dbReference>
<dbReference type="Gene3D" id="1.10.10.60">
    <property type="entry name" value="Homeodomain-like"/>
    <property type="match status" value="1"/>
</dbReference>
<dbReference type="EMBL" id="QFWV02000008">
    <property type="protein sequence ID" value="RKF05938.1"/>
    <property type="molecule type" value="Genomic_DNA"/>
</dbReference>
<dbReference type="PANTHER" id="PTHR46796">
    <property type="entry name" value="HTH-TYPE TRANSCRIPTIONAL ACTIVATOR RHAS-RELATED"/>
    <property type="match status" value="1"/>
</dbReference>
<dbReference type="InterPro" id="IPR035418">
    <property type="entry name" value="AraC-bd_2"/>
</dbReference>